<dbReference type="Proteomes" id="UP000184280">
    <property type="component" value="Unassembled WGS sequence"/>
</dbReference>
<protein>
    <recommendedName>
        <fullName evidence="3">YD repeat-containing protein</fullName>
    </recommendedName>
</protein>
<dbReference type="EMBL" id="FRCJ01000014">
    <property type="protein sequence ID" value="SHN10921.1"/>
    <property type="molecule type" value="Genomic_DNA"/>
</dbReference>
<reference evidence="1 2" key="1">
    <citation type="submission" date="2016-11" db="EMBL/GenBank/DDBJ databases">
        <authorList>
            <person name="Jaros S."/>
            <person name="Januszkiewicz K."/>
            <person name="Wedrychowicz H."/>
        </authorList>
    </citation>
    <scope>NUCLEOTIDE SEQUENCE [LARGE SCALE GENOMIC DNA]</scope>
    <source>
        <strain evidence="1 2">BPI-34</strain>
    </source>
</reference>
<gene>
    <name evidence="1" type="ORF">SAMN04488494_0318</name>
</gene>
<name>A0A1M7P384_XYLRU</name>
<evidence type="ECO:0000313" key="1">
    <source>
        <dbReference type="EMBL" id="SHN10921.1"/>
    </source>
</evidence>
<proteinExistence type="predicted"/>
<accession>A0A1M7P384</accession>
<evidence type="ECO:0000313" key="2">
    <source>
        <dbReference type="Proteomes" id="UP000184280"/>
    </source>
</evidence>
<dbReference type="AlphaFoldDB" id="A0A1M7P384"/>
<evidence type="ECO:0008006" key="3">
    <source>
        <dbReference type="Google" id="ProtNLM"/>
    </source>
</evidence>
<organism evidence="1 2">
    <name type="scientific">Xylanibacter ruminicola</name>
    <name type="common">Prevotella ruminicola</name>
    <dbReference type="NCBI Taxonomy" id="839"/>
    <lineage>
        <taxon>Bacteria</taxon>
        <taxon>Pseudomonadati</taxon>
        <taxon>Bacteroidota</taxon>
        <taxon>Bacteroidia</taxon>
        <taxon>Bacteroidales</taxon>
        <taxon>Prevotellaceae</taxon>
        <taxon>Xylanibacter</taxon>
    </lineage>
</organism>
<sequence length="1032" mass="114608">MIAFLLSGVHAVADDTIYVEPTDTIKIPRKKLRAANNTNGLTADNLLPQFANLTPEAASLGRYGAFQVSEYSGAANISIPLYEVKSGDVSFPISLYYDASGIKVEQDASFVGLGWNLSYGGMISHIVCGNDDFQNESTYRNSTWTSFWESTKSLPKDQPCQTYRPVSVDYVSVGNEWGPRNENESNLYGNMSKGFDSPDIFQGNFCGHHLSFIIDPRYGAGTDGNYPAVLLNDDPSRYKISYTSRRFGGFTYPSTITITDDKGITYEFSAYTEHNFSPIRVDSYYLTKIYGPDGANGKSAINIEYEQVHVAFGYNSRPYSKPHQATAKRIKANYDNIPNTENFPSTFSSLLSSFYSSPEIDCGENGSCNRVYPTKITTALDVIEFSKGTRPDIPDLKSISGITVKSKTGSVQRSISFTYGYFNEKNHQSSYSGKRLKLTALAIDDQKYSFEYDSQDLPAFTSFSKDYWGYYNGANTSAFRFDGCSPAYTISGGVVMPVEHLDGSNRLASERLCGVGMLNKIVYPTGGYTLYEYEIHRFNDKYYYPDAAAQPSFTSNNTATPTTSNTNGGYSIGGGMRIKTIKNYDLDGTFLHGVSYKYAGGKLLTPTVQLEKHFVEFRYHNPTGLGNDDRFPSVSFYYANTEPSYLYACSLGIPATVGYDSVEKDEMDGSGNILRKTVYEFHNYSYISTDGNTNAINSRMQNAFFFNSYYDTSKGYLNGKLKKETRYSDTGSTMYVADYTYSSTKLGSALFAKCIPTHLPGFKLAAERYDLAFYRKFFTWSYPASKSETYYNGSGSVSNSSTTTYSYNSDNYQVSEQTVDDGVNSIRTCFWYPTDGKSSGTSYLTSKHNLTEVTGVDNYKNSVFVGGSKYDYTTDNGIPVVNNCYSILPNSSKTNVLEMSVVSYDGYGNIREYQKKNGTPVTVIWSYNHQMPILEVVGKTYSAVKNASSTVAALEGAADVSLNTLKSVHASLSSQLSDAYVTAIAYNQWHQVSCIISPNGYETNYSYSYGRLTQSSDASGAIQKYSYNYKQQ</sequence>